<evidence type="ECO:0000313" key="5">
    <source>
        <dbReference type="EMBL" id="JAT65840.1"/>
    </source>
</evidence>
<dbReference type="Pfam" id="PF08007">
    <property type="entry name" value="JmjC_2"/>
    <property type="match status" value="1"/>
</dbReference>
<protein>
    <recommendedName>
        <fullName evidence="3">Bifunctional lysine-specific demethylase and histidyl-hydroxylase</fullName>
        <ecNumber evidence="3">1.14.11.-</ecNumber>
    </recommendedName>
</protein>
<evidence type="ECO:0000259" key="4">
    <source>
        <dbReference type="PROSITE" id="PS51184"/>
    </source>
</evidence>
<keyword evidence="5" id="KW-0489">Methyltransferase</keyword>
<dbReference type="CDD" id="cd02208">
    <property type="entry name" value="cupin_RmlC-like"/>
    <property type="match status" value="1"/>
</dbReference>
<accession>A0A1D1ZFU6</accession>
<comment type="cofactor">
    <cofactor evidence="3">
        <name>Fe(2+)</name>
        <dbReference type="ChEBI" id="CHEBI:29033"/>
    </cofactor>
    <text evidence="3">Binds 1 Fe(2+) ion per subunit.</text>
</comment>
<name>A0A1D1ZFU6_9ARAE</name>
<keyword evidence="3" id="KW-0560">Oxidoreductase</keyword>
<evidence type="ECO:0000256" key="2">
    <source>
        <dbReference type="ARBA" id="ARBA00023004"/>
    </source>
</evidence>
<dbReference type="GO" id="GO:0005506">
    <property type="term" value="F:iron ion binding"/>
    <property type="evidence" value="ECO:0007669"/>
    <property type="project" value="UniProtKB-UniRule"/>
</dbReference>
<dbReference type="Gene3D" id="2.60.120.650">
    <property type="entry name" value="Cupin"/>
    <property type="match status" value="1"/>
</dbReference>
<keyword evidence="1 3" id="KW-0479">Metal-binding</keyword>
<dbReference type="PANTHER" id="PTHR13096:SF9">
    <property type="entry name" value="BIFUNCTIONAL LYSINE-SPECIFIC DEMETHYLASE AND HISTIDYL-HYDROXYLASE"/>
    <property type="match status" value="1"/>
</dbReference>
<dbReference type="SUPFAM" id="SSF51197">
    <property type="entry name" value="Clavaminate synthase-like"/>
    <property type="match status" value="1"/>
</dbReference>
<dbReference type="GO" id="GO:0051864">
    <property type="term" value="F:histone H3K36 demethylase activity"/>
    <property type="evidence" value="ECO:0007669"/>
    <property type="project" value="TreeGrafter"/>
</dbReference>
<dbReference type="GO" id="GO:0008168">
    <property type="term" value="F:methyltransferase activity"/>
    <property type="evidence" value="ECO:0007669"/>
    <property type="project" value="UniProtKB-KW"/>
</dbReference>
<dbReference type="GO" id="GO:0032453">
    <property type="term" value="F:histone H3K4 demethylase activity"/>
    <property type="evidence" value="ECO:0007669"/>
    <property type="project" value="TreeGrafter"/>
</dbReference>
<comment type="subcellular location">
    <subcellularLocation>
        <location evidence="3">Nucleus</location>
    </subcellularLocation>
</comment>
<evidence type="ECO:0000256" key="1">
    <source>
        <dbReference type="ARBA" id="ARBA00022723"/>
    </source>
</evidence>
<dbReference type="EC" id="1.14.11.-" evidence="3"/>
<organism evidence="5">
    <name type="scientific">Anthurium amnicola</name>
    <dbReference type="NCBI Taxonomy" id="1678845"/>
    <lineage>
        <taxon>Eukaryota</taxon>
        <taxon>Viridiplantae</taxon>
        <taxon>Streptophyta</taxon>
        <taxon>Embryophyta</taxon>
        <taxon>Tracheophyta</taxon>
        <taxon>Spermatophyta</taxon>
        <taxon>Magnoliopsida</taxon>
        <taxon>Liliopsida</taxon>
        <taxon>Araceae</taxon>
        <taxon>Pothoideae</taxon>
        <taxon>Potheae</taxon>
        <taxon>Anthurium</taxon>
    </lineage>
</organism>
<sequence length="585" mass="66766">MGFTKDIFQSSLLGAAIALVNSCNNEFLEQISGKVSRRFLFLVKEIWVRYSNQKGCLSASKHDLAETIFRLSMNQVNYMPYMPELIKRSMFGNDPSDFENFILNYWENSPFLLRNGSRNDGVIFNCLDFSSRTIDAAMDSILQSLVSCPHITSDELDILTFLDEVKGVLGSPMVYGQDIRVVKTQELLPGSTNENVKKEVHFFNCTSLTSVNGLAFTCNHIQNCKEAVQDGFTIALRGMEFRSKKIAGLSDGLAALFGQPLVGANVYLTPPNSQGLSRHYDDHCVFVCQLLGMKRWVVFPRSAPLLPRLYEPLDSLSPLEFAAKFSEGREFFLREGDILYIPRGCPHEAYTTVNERESQVEGSSFSLHLTLGIEVEPPFEWEGFAHVALHCWNQKLKEEYFLVDSTSISNFMIINSLHIAIRLIGDHDPAFRKACMVAASMQSDDGRVDQMQNVSLMQRSIFCNIINSIDVQSNFMEAFKKIEDLVHEKDDISLQWLRWIRHLPQEGNEIEKFDFDILLQAFDEFLLLTRGNIKAVETIFMQVKCQFCRSVTFEDVRESFESLLKKYKKVRRQYMNGMLSLHSAP</sequence>
<keyword evidence="3" id="KW-0223">Dioxygenase</keyword>
<dbReference type="PROSITE" id="PS51184">
    <property type="entry name" value="JMJC"/>
    <property type="match status" value="1"/>
</dbReference>
<proteinExistence type="inferred from homology"/>
<dbReference type="InterPro" id="IPR039994">
    <property type="entry name" value="NO66-like"/>
</dbReference>
<dbReference type="GO" id="GO:0005730">
    <property type="term" value="C:nucleolus"/>
    <property type="evidence" value="ECO:0007669"/>
    <property type="project" value="TreeGrafter"/>
</dbReference>
<keyword evidence="2 3" id="KW-0408">Iron</keyword>
<dbReference type="PANTHER" id="PTHR13096">
    <property type="entry name" value="MINA53 MYC INDUCED NUCLEAR ANTIGEN"/>
    <property type="match status" value="1"/>
</dbReference>
<keyword evidence="3" id="KW-0539">Nucleus</keyword>
<dbReference type="GO" id="GO:0032259">
    <property type="term" value="P:methylation"/>
    <property type="evidence" value="ECO:0007669"/>
    <property type="project" value="UniProtKB-KW"/>
</dbReference>
<dbReference type="InterPro" id="IPR003347">
    <property type="entry name" value="JmjC_dom"/>
</dbReference>
<dbReference type="AlphaFoldDB" id="A0A1D1ZFU6"/>
<feature type="domain" description="JmjC" evidence="4">
    <location>
        <begin position="232"/>
        <end position="390"/>
    </location>
</feature>
<keyword evidence="3" id="KW-0805">Transcription regulation</keyword>
<comment type="similarity">
    <text evidence="3">Belongs to the ROX family.</text>
</comment>
<comment type="function">
    <text evidence="3">Oxygenase that can act as both a histone lysine demethylase and a ribosomal histidine hydroxylase.</text>
</comment>
<reference evidence="5" key="1">
    <citation type="submission" date="2015-07" db="EMBL/GenBank/DDBJ databases">
        <title>Transcriptome Assembly of Anthurium amnicola.</title>
        <authorList>
            <person name="Suzuki J."/>
        </authorList>
    </citation>
    <scope>NUCLEOTIDE SEQUENCE</scope>
</reference>
<keyword evidence="5" id="KW-0808">Transferase</keyword>
<keyword evidence="3" id="KW-0804">Transcription</keyword>
<evidence type="ECO:0000256" key="3">
    <source>
        <dbReference type="RuleBase" id="RU366061"/>
    </source>
</evidence>
<dbReference type="EMBL" id="GDJX01002096">
    <property type="protein sequence ID" value="JAT65840.1"/>
    <property type="molecule type" value="Transcribed_RNA"/>
</dbReference>
<gene>
    <name evidence="5" type="primary">GH24285_3</name>
    <name evidence="5" type="ORF">g.113148</name>
</gene>